<evidence type="ECO:0000313" key="5">
    <source>
        <dbReference type="Proteomes" id="UP000785679"/>
    </source>
</evidence>
<keyword evidence="5" id="KW-1185">Reference proteome</keyword>
<dbReference type="InterPro" id="IPR044215">
    <property type="entry name" value="PIG-H"/>
</dbReference>
<dbReference type="PANTHER" id="PTHR15231:SF1">
    <property type="entry name" value="PHOSPHATIDYLINOSITOL N-ACETYLGLUCOSAMINYLTRANSFERASE SUBUNIT H"/>
    <property type="match status" value="1"/>
</dbReference>
<comment type="similarity">
    <text evidence="2">Belongs to the PIGH family.</text>
</comment>
<sequence length="250" mass="28196">MSYKISHTYQGPLIESFTISAQSSAEGIQQSKIPKATLDKATTLVITIENNKMKFPSLTYDILSAVKLLTFFYATLIGFANRSKLFSCYERFLEHGWNSDNSRAFREKDAIADDMSQFLLNGVLNFEQFMPLIYIAAVAQLCQMLVGSKIVRERLVIIQNLGVQLESETIKGSVARRFIDSGRVRDIVINEYLTQFDIGEYIAVIVEKEKSLIIPFKNCKLKLKELIPIYQAAKRLIGPSPGATFQSNSN</sequence>
<dbReference type="GO" id="GO:0006506">
    <property type="term" value="P:GPI anchor biosynthetic process"/>
    <property type="evidence" value="ECO:0007669"/>
    <property type="project" value="UniProtKB-UniPathway"/>
</dbReference>
<evidence type="ECO:0000256" key="1">
    <source>
        <dbReference type="ARBA" id="ARBA00004687"/>
    </source>
</evidence>
<gene>
    <name evidence="4" type="ORF">FGO68_gene868</name>
</gene>
<evidence type="ECO:0000259" key="3">
    <source>
        <dbReference type="Pfam" id="PF10181"/>
    </source>
</evidence>
<proteinExistence type="inferred from homology"/>
<dbReference type="AlphaFoldDB" id="A0A8J8NWU6"/>
<protein>
    <recommendedName>
        <fullName evidence="3">Phosphatidylinositol N-acetylglucosaminyltransferase subunit H conserved domain-containing protein</fullName>
    </recommendedName>
</protein>
<comment type="caution">
    <text evidence="4">The sequence shown here is derived from an EMBL/GenBank/DDBJ whole genome shotgun (WGS) entry which is preliminary data.</text>
</comment>
<dbReference type="OrthoDB" id="361299at2759"/>
<dbReference type="UniPathway" id="UPA00196"/>
<comment type="pathway">
    <text evidence="1">Glycolipid biosynthesis; glycosylphosphatidylinositol-anchor biosynthesis.</text>
</comment>
<accession>A0A8J8NWU6</accession>
<dbReference type="PANTHER" id="PTHR15231">
    <property type="entry name" value="PHOSPHATIDYLINOSITOL N-ACETYLGLUCOSAMINYLTRANSFERASE SUBUNIT H"/>
    <property type="match status" value="1"/>
</dbReference>
<feature type="domain" description="Phosphatidylinositol N-acetylglucosaminyltransferase subunit H conserved" evidence="3">
    <location>
        <begin position="155"/>
        <end position="216"/>
    </location>
</feature>
<dbReference type="EMBL" id="RRYP01004730">
    <property type="protein sequence ID" value="TNV82633.1"/>
    <property type="molecule type" value="Genomic_DNA"/>
</dbReference>
<reference evidence="4" key="1">
    <citation type="submission" date="2019-06" db="EMBL/GenBank/DDBJ databases">
        <authorList>
            <person name="Zheng W."/>
        </authorList>
    </citation>
    <scope>NUCLEOTIDE SEQUENCE</scope>
    <source>
        <strain evidence="4">QDHG01</strain>
    </source>
</reference>
<evidence type="ECO:0000256" key="2">
    <source>
        <dbReference type="ARBA" id="ARBA00009610"/>
    </source>
</evidence>
<organism evidence="4 5">
    <name type="scientific">Halteria grandinella</name>
    <dbReference type="NCBI Taxonomy" id="5974"/>
    <lineage>
        <taxon>Eukaryota</taxon>
        <taxon>Sar</taxon>
        <taxon>Alveolata</taxon>
        <taxon>Ciliophora</taxon>
        <taxon>Intramacronucleata</taxon>
        <taxon>Spirotrichea</taxon>
        <taxon>Stichotrichia</taxon>
        <taxon>Sporadotrichida</taxon>
        <taxon>Halteriidae</taxon>
        <taxon>Halteria</taxon>
    </lineage>
</organism>
<dbReference type="Proteomes" id="UP000785679">
    <property type="component" value="Unassembled WGS sequence"/>
</dbReference>
<dbReference type="Pfam" id="PF10181">
    <property type="entry name" value="PIG-H"/>
    <property type="match status" value="1"/>
</dbReference>
<dbReference type="InterPro" id="IPR019328">
    <property type="entry name" value="PIGH-H_dom"/>
</dbReference>
<name>A0A8J8NWU6_HALGN</name>
<dbReference type="GO" id="GO:0000506">
    <property type="term" value="C:glycosylphosphatidylinositol-N-acetylglucosaminyltransferase (GPI-GnT) complex"/>
    <property type="evidence" value="ECO:0007669"/>
    <property type="project" value="InterPro"/>
</dbReference>
<evidence type="ECO:0000313" key="4">
    <source>
        <dbReference type="EMBL" id="TNV82633.1"/>
    </source>
</evidence>